<evidence type="ECO:0000256" key="3">
    <source>
        <dbReference type="SAM" id="Phobius"/>
    </source>
</evidence>
<protein>
    <submittedName>
        <fullName evidence="4">Uncharacterized protein</fullName>
    </submittedName>
</protein>
<accession>A0A1F5NTQ5</accession>
<keyword evidence="3" id="KW-0812">Transmembrane</keyword>
<feature type="transmembrane region" description="Helical" evidence="3">
    <location>
        <begin position="311"/>
        <end position="332"/>
    </location>
</feature>
<keyword evidence="1" id="KW-0175">Coiled coil</keyword>
<feature type="non-terminal residue" evidence="4">
    <location>
        <position position="953"/>
    </location>
</feature>
<dbReference type="AlphaFoldDB" id="A0A1F5NTQ5"/>
<sequence length="953" mass="102124">MTCLSNRKAFQKDTKRNKMIDSQNRNESIEDLISLQEASKLSGYHPDYLSYLARSGKLLAQKIGRNWVTTRNALAKLNDKDISEIADETGKKIPVRIIKSPEDTDLQNAIASFEKEPIQRKIENKSPEETRHVQMEEDNGEKIIQSLDRYHENLNQKLTEIEISLASSVEKVNEKFDVLDRKVREKSSGKEGLGYSETDDLSKKLTDDLKKALEKQTDLALSELKNQQNKFAEREEQRELIKKDYLDSHKPKPAFAVADEKEDFGLTPSLPFDFDDVRAVEPDSDEPAKPISPEISTEEYEKQNAWYFKPVYGFGALMILLFVIFGTTWFSMSQQDQKLAQISNQFLNSYQPQITGPLQKVIDREGGRVSLVKNDEPLLDLKFPEQAVRQKTTITVAPVTLEEIKSFTENVGQSIVDSQLYELTAESEGNDVTDFQEEVEITFTYNKEDVIDFEESELGIFFWDEENKKWTELANAELDPFTGTVTAKTDHFTIYALIAKKRKQGSTVVYVDSSGQMIVQGPAGITGPSGPPGLQGDQGPPGPIGPAGAPGGGTTFIVAPGDDDNQGTAGSFVYFSAGTADIKNLTVSSLTVTNGAGFNTATFISATTTNFAISGLGLCTEIETTADGTLVCGTDDAGGSGGTSQWNVFANNILAPTSTSVNLALGGTSSSTAVFYFDIDNQKLVATSTIVGHNFLTATVTAATTGDLIKLIVNNSGYSGSPLSVVQLDGTKIVEFVGDATATSTIRSGLNVDQGTLIVNANNNRVGIATTSLNASLTISGQADSNIPLLTVASSTSDTYFTVTAGGQIGVATTTPGGTYGEVFTVAGSAYFSGGVTTTNLAITDLTGSIQCLQVNTSGVITGTGSACGTGGGGGSGFWSTSTNNLIVYPNPTALIVTVGKNSTSSNDSIFEVSGNSIFEGSVTTTDYLVIGATSPTFNLQTGDVLVGGELFA</sequence>
<evidence type="ECO:0000313" key="5">
    <source>
        <dbReference type="Proteomes" id="UP000177912"/>
    </source>
</evidence>
<keyword evidence="3" id="KW-1133">Transmembrane helix</keyword>
<keyword evidence="3" id="KW-0472">Membrane</keyword>
<gene>
    <name evidence="4" type="ORF">A2826_02630</name>
</gene>
<evidence type="ECO:0000313" key="4">
    <source>
        <dbReference type="EMBL" id="OGE81055.1"/>
    </source>
</evidence>
<dbReference type="EMBL" id="MFEI01000012">
    <property type="protein sequence ID" value="OGE81055.1"/>
    <property type="molecule type" value="Genomic_DNA"/>
</dbReference>
<feature type="coiled-coil region" evidence="1">
    <location>
        <begin position="210"/>
        <end position="244"/>
    </location>
</feature>
<dbReference type="Proteomes" id="UP000177912">
    <property type="component" value="Unassembled WGS sequence"/>
</dbReference>
<evidence type="ECO:0000256" key="1">
    <source>
        <dbReference type="SAM" id="Coils"/>
    </source>
</evidence>
<name>A0A1F5NTQ5_9BACT</name>
<dbReference type="Gene3D" id="2.60.220.30">
    <property type="match status" value="1"/>
</dbReference>
<proteinExistence type="predicted"/>
<evidence type="ECO:0000256" key="2">
    <source>
        <dbReference type="SAM" id="MobiDB-lite"/>
    </source>
</evidence>
<feature type="region of interest" description="Disordered" evidence="2">
    <location>
        <begin position="523"/>
        <end position="554"/>
    </location>
</feature>
<organism evidence="4 5">
    <name type="scientific">Candidatus Doudnabacteria bacterium RIFCSPHIGHO2_01_FULL_43_23</name>
    <dbReference type="NCBI Taxonomy" id="1817822"/>
    <lineage>
        <taxon>Bacteria</taxon>
        <taxon>Candidatus Doudnaibacteriota</taxon>
    </lineage>
</organism>
<reference evidence="4 5" key="1">
    <citation type="journal article" date="2016" name="Nat. Commun.">
        <title>Thousands of microbial genomes shed light on interconnected biogeochemical processes in an aquifer system.</title>
        <authorList>
            <person name="Anantharaman K."/>
            <person name="Brown C.T."/>
            <person name="Hug L.A."/>
            <person name="Sharon I."/>
            <person name="Castelle C.J."/>
            <person name="Probst A.J."/>
            <person name="Thomas B.C."/>
            <person name="Singh A."/>
            <person name="Wilkins M.J."/>
            <person name="Karaoz U."/>
            <person name="Brodie E.L."/>
            <person name="Williams K.H."/>
            <person name="Hubbard S.S."/>
            <person name="Banfield J.F."/>
        </authorList>
    </citation>
    <scope>NUCLEOTIDE SEQUENCE [LARGE SCALE GENOMIC DNA]</scope>
</reference>
<comment type="caution">
    <text evidence="4">The sequence shown here is derived from an EMBL/GenBank/DDBJ whole genome shotgun (WGS) entry which is preliminary data.</text>
</comment>